<dbReference type="Proteomes" id="UP001482513">
    <property type="component" value="Unassembled WGS sequence"/>
</dbReference>
<dbReference type="PANTHER" id="PTHR43272:SF33">
    <property type="entry name" value="AMP-BINDING DOMAIN-CONTAINING PROTEIN-RELATED"/>
    <property type="match status" value="1"/>
</dbReference>
<organism evidence="4 5">
    <name type="scientific">Leptolyngbya subtilissima DQ-A4</name>
    <dbReference type="NCBI Taxonomy" id="2933933"/>
    <lineage>
        <taxon>Bacteria</taxon>
        <taxon>Bacillati</taxon>
        <taxon>Cyanobacteriota</taxon>
        <taxon>Cyanophyceae</taxon>
        <taxon>Leptolyngbyales</taxon>
        <taxon>Leptolyngbyaceae</taxon>
        <taxon>Leptolyngbya group</taxon>
        <taxon>Leptolyngbya</taxon>
    </lineage>
</organism>
<keyword evidence="2" id="KW-0067">ATP-binding</keyword>
<evidence type="ECO:0000313" key="4">
    <source>
        <dbReference type="EMBL" id="MEP0949376.1"/>
    </source>
</evidence>
<dbReference type="RefSeq" id="WP_199325905.1">
    <property type="nucleotide sequence ID" value="NZ_JAMPKX010000011.1"/>
</dbReference>
<accession>A0ABV0K9B9</accession>
<keyword evidence="5" id="KW-1185">Reference proteome</keyword>
<feature type="domain" description="AMP-dependent synthetase/ligase" evidence="3">
    <location>
        <begin position="61"/>
        <end position="506"/>
    </location>
</feature>
<dbReference type="PANTHER" id="PTHR43272">
    <property type="entry name" value="LONG-CHAIN-FATTY-ACID--COA LIGASE"/>
    <property type="match status" value="1"/>
</dbReference>
<dbReference type="Gene3D" id="3.40.50.12780">
    <property type="entry name" value="N-terminal domain of ligase-like"/>
    <property type="match status" value="1"/>
</dbReference>
<evidence type="ECO:0000313" key="5">
    <source>
        <dbReference type="Proteomes" id="UP001482513"/>
    </source>
</evidence>
<keyword evidence="1" id="KW-0547">Nucleotide-binding</keyword>
<evidence type="ECO:0000256" key="2">
    <source>
        <dbReference type="ARBA" id="ARBA00022840"/>
    </source>
</evidence>
<comment type="caution">
    <text evidence="4">The sequence shown here is derived from an EMBL/GenBank/DDBJ whole genome shotgun (WGS) entry which is preliminary data.</text>
</comment>
<reference evidence="4 5" key="1">
    <citation type="submission" date="2022-04" db="EMBL/GenBank/DDBJ databases">
        <title>Positive selection, recombination, and allopatry shape intraspecific diversity of widespread and dominant cyanobacteria.</title>
        <authorList>
            <person name="Wei J."/>
            <person name="Shu W."/>
            <person name="Hu C."/>
        </authorList>
    </citation>
    <scope>NUCLEOTIDE SEQUENCE [LARGE SCALE GENOMIC DNA]</scope>
    <source>
        <strain evidence="4 5">DQ-A4</strain>
    </source>
</reference>
<evidence type="ECO:0000259" key="3">
    <source>
        <dbReference type="Pfam" id="PF00501"/>
    </source>
</evidence>
<sequence length="684" mass="75609">MTTPTLFNLALREAYSLWHPKNGNQLEPSIPTGSACPSPTILHRTLPSLLNGANGLAVANDRALNQWRKGRWQSFSTEAFRRAVEEFALGLETFRLQRGDRVALMMHSDVGFAIADLGTLLAGFVNVPIDLTQTIENILLILQEVEAPLLVISNPALLDQIRPYLWEVPTLKTVIVAEVPDGWQAEQTRGSEVSASDAVLPTPAPETCLQIPHLLCETPTQQPCLPVPQALRVCALAEVREWGRPGWSTEAVQALEDAVAPADLATIIYIASETKRPKGVMLSHEAIAANVLASFSSYPNLQTGPDEVALLFLPLNHIFARVFLYGHLAWGHSIYFSDPNHLIKHLRRVKPTLLITVPRLLEKVHERILDQVNHLSHFDRRVLQWAINLTARFDPSQPPQKLYRLQMQLAERLVFVKWREVFGGRLKACICGGAALSSNLVKFFSAAGVPVYQGYGLTETSGVLTYTRAGHNRPGTVGLPIPGVEIALAADQEVLVRAPFLMQGYYHDPAATAAALTPDGWLHTGDFGTLDADGFLTITGVKKALFKLCTGKYVSPRPLEQELMASPLVAKAITVGANHKFCAMVIVPNLDALRRQVEHWDLDLTQPDWWHHPRITALYQSLIDTANCHFPYWSTVRKFALVDQIEGLDEVVERLYGDSGVRGDGGDEGDGEACPVYARSLMRY</sequence>
<dbReference type="Pfam" id="PF23562">
    <property type="entry name" value="AMP-binding_C_3"/>
    <property type="match status" value="1"/>
</dbReference>
<proteinExistence type="predicted"/>
<dbReference type="SUPFAM" id="SSF56801">
    <property type="entry name" value="Acetyl-CoA synthetase-like"/>
    <property type="match status" value="1"/>
</dbReference>
<dbReference type="InterPro" id="IPR042099">
    <property type="entry name" value="ANL_N_sf"/>
</dbReference>
<name>A0ABV0K9B9_9CYAN</name>
<gene>
    <name evidence="4" type="ORF">NC992_21020</name>
</gene>
<evidence type="ECO:0000256" key="1">
    <source>
        <dbReference type="ARBA" id="ARBA00022741"/>
    </source>
</evidence>
<dbReference type="EMBL" id="JAMPKX010000011">
    <property type="protein sequence ID" value="MEP0949376.1"/>
    <property type="molecule type" value="Genomic_DNA"/>
</dbReference>
<dbReference type="Pfam" id="PF00501">
    <property type="entry name" value="AMP-binding"/>
    <property type="match status" value="1"/>
</dbReference>
<protein>
    <submittedName>
        <fullName evidence="4">AMP-binding protein</fullName>
    </submittedName>
</protein>
<dbReference type="InterPro" id="IPR000873">
    <property type="entry name" value="AMP-dep_synth/lig_dom"/>
</dbReference>